<dbReference type="Pfam" id="PF12840">
    <property type="entry name" value="HTH_20"/>
    <property type="match status" value="1"/>
</dbReference>
<dbReference type="Gene3D" id="1.10.10.10">
    <property type="entry name" value="Winged helix-like DNA-binding domain superfamily/Winged helix DNA-binding domain"/>
    <property type="match status" value="1"/>
</dbReference>
<dbReference type="InterPro" id="IPR036388">
    <property type="entry name" value="WH-like_DNA-bd_sf"/>
</dbReference>
<dbReference type="STRING" id="1090322.MettiDRAFT_1327"/>
<dbReference type="Proteomes" id="UP000019483">
    <property type="component" value="Unassembled WGS sequence"/>
</dbReference>
<dbReference type="EMBL" id="AZAJ01000001">
    <property type="protein sequence ID" value="ETA67888.1"/>
    <property type="molecule type" value="Genomic_DNA"/>
</dbReference>
<dbReference type="CDD" id="cd00090">
    <property type="entry name" value="HTH_ARSR"/>
    <property type="match status" value="1"/>
</dbReference>
<dbReference type="PANTHER" id="PTHR43132:SF2">
    <property type="entry name" value="ARSENICAL RESISTANCE OPERON REPRESSOR ARSR-RELATED"/>
    <property type="match status" value="1"/>
</dbReference>
<keyword evidence="1" id="KW-1133">Transmembrane helix</keyword>
<organism evidence="2 3">
    <name type="scientific">Methanolobus tindarius DSM 2278</name>
    <dbReference type="NCBI Taxonomy" id="1090322"/>
    <lineage>
        <taxon>Archaea</taxon>
        <taxon>Methanobacteriati</taxon>
        <taxon>Methanobacteriota</taxon>
        <taxon>Stenosarchaea group</taxon>
        <taxon>Methanomicrobia</taxon>
        <taxon>Methanosarcinales</taxon>
        <taxon>Methanosarcinaceae</taxon>
        <taxon>Methanolobus</taxon>
    </lineage>
</organism>
<keyword evidence="1" id="KW-0812">Transmembrane</keyword>
<name>W9DQR0_METTI</name>
<dbReference type="PANTHER" id="PTHR43132">
    <property type="entry name" value="ARSENICAL RESISTANCE OPERON REPRESSOR ARSR-RELATED"/>
    <property type="match status" value="1"/>
</dbReference>
<evidence type="ECO:0000313" key="2">
    <source>
        <dbReference type="EMBL" id="ETA67888.1"/>
    </source>
</evidence>
<evidence type="ECO:0000313" key="3">
    <source>
        <dbReference type="Proteomes" id="UP000019483"/>
    </source>
</evidence>
<dbReference type="InterPro" id="IPR051011">
    <property type="entry name" value="Metal_resp_trans_reg"/>
</dbReference>
<dbReference type="AlphaFoldDB" id="W9DQR0"/>
<proteinExistence type="predicted"/>
<protein>
    <submittedName>
        <fullName evidence="2">Transcriptional regulator, ArsR family</fullName>
    </submittedName>
</protein>
<dbReference type="OrthoDB" id="11368at2157"/>
<gene>
    <name evidence="2" type="ORF">MettiDRAFT_1327</name>
</gene>
<keyword evidence="3" id="KW-1185">Reference proteome</keyword>
<comment type="caution">
    <text evidence="2">The sequence shown here is derived from an EMBL/GenBank/DDBJ whole genome shotgun (WGS) entry which is preliminary data.</text>
</comment>
<dbReference type="SUPFAM" id="SSF46785">
    <property type="entry name" value="Winged helix' DNA-binding domain"/>
    <property type="match status" value="1"/>
</dbReference>
<dbReference type="InterPro" id="IPR036390">
    <property type="entry name" value="WH_DNA-bd_sf"/>
</dbReference>
<evidence type="ECO:0000256" key="1">
    <source>
        <dbReference type="SAM" id="Phobius"/>
    </source>
</evidence>
<keyword evidence="1" id="KW-0472">Membrane</keyword>
<dbReference type="RefSeq" id="WP_023845024.1">
    <property type="nucleotide sequence ID" value="NZ_AZAJ01000001.1"/>
</dbReference>
<accession>W9DQR0</accession>
<sequence length="316" mass="34586">MGENEESTGSEKVLILPLSEDSKKITQLLSNEKAMKMLEILADKPMSASDVAEMLDIPLTTVKYNLDGLIEADLIKVKETKWSRKGREVKIYEPVQKLIVVAPGSMKKDRTSILNMLKKYLGLVAGAVFAATGLEALSRYSMFSYAPQMAQDSASTRSFPVNSGNESMAAMTKEAPAYETDNFAGFQYDMDENASDTVLCEQTVTEEMPAEIPTESAEMTPITSDGVQPEMLASSTPNGTDAGADVMRESVMTTNQTPVEPLSNTVTDNVTAAGGAVTDSFIHGLLSHVSVWFFFGCIFVITLLFVREMYYRKKNI</sequence>
<feature type="transmembrane region" description="Helical" evidence="1">
    <location>
        <begin position="285"/>
        <end position="306"/>
    </location>
</feature>
<dbReference type="InterPro" id="IPR011991">
    <property type="entry name" value="ArsR-like_HTH"/>
</dbReference>
<reference evidence="2 3" key="1">
    <citation type="submission" date="2013-08" db="EMBL/GenBank/DDBJ databases">
        <authorList>
            <consortium name="DOE Joint Genome Institute"/>
            <person name="Eisen J."/>
            <person name="Huntemann M."/>
            <person name="Han J."/>
            <person name="Chen A."/>
            <person name="Kyrpides N."/>
            <person name="Mavromatis K."/>
            <person name="Markowitz V."/>
            <person name="Palaniappan K."/>
            <person name="Ivanova N."/>
            <person name="Schaumberg A."/>
            <person name="Pati A."/>
            <person name="Liolios K."/>
            <person name="Nordberg H.P."/>
            <person name="Cantor M.N."/>
            <person name="Hua S.X."/>
            <person name="Woyke T."/>
        </authorList>
    </citation>
    <scope>NUCLEOTIDE SEQUENCE [LARGE SCALE GENOMIC DNA]</scope>
    <source>
        <strain evidence="2 3">DSM 2278</strain>
    </source>
</reference>